<keyword evidence="4" id="KW-1185">Reference proteome</keyword>
<accession>A0A4Q2UVL9</accession>
<organism evidence="3 4">
    <name type="scientific">Spirosoma sordidisoli</name>
    <dbReference type="NCBI Taxonomy" id="2502893"/>
    <lineage>
        <taxon>Bacteria</taxon>
        <taxon>Pseudomonadati</taxon>
        <taxon>Bacteroidota</taxon>
        <taxon>Cytophagia</taxon>
        <taxon>Cytophagales</taxon>
        <taxon>Cytophagaceae</taxon>
        <taxon>Spirosoma</taxon>
    </lineage>
</organism>
<evidence type="ECO:0000259" key="2">
    <source>
        <dbReference type="Pfam" id="PF07940"/>
    </source>
</evidence>
<dbReference type="Gene3D" id="2.70.98.70">
    <property type="match status" value="1"/>
</dbReference>
<dbReference type="Pfam" id="PF07940">
    <property type="entry name" value="Hepar_II_III_C"/>
    <property type="match status" value="1"/>
</dbReference>
<comment type="subcellular location">
    <subcellularLocation>
        <location evidence="1">Cell envelope</location>
    </subcellularLocation>
</comment>
<dbReference type="PANTHER" id="PTHR38045:SF1">
    <property type="entry name" value="HEPARINASE II_III-LIKE PROTEIN"/>
    <property type="match status" value="1"/>
</dbReference>
<dbReference type="InterPro" id="IPR008929">
    <property type="entry name" value="Chondroitin_lyas"/>
</dbReference>
<comment type="caution">
    <text evidence="3">The sequence shown here is derived from an EMBL/GenBank/DDBJ whole genome shotgun (WGS) entry which is preliminary data.</text>
</comment>
<name>A0A4Q2UVL9_9BACT</name>
<dbReference type="Gene3D" id="1.50.10.100">
    <property type="entry name" value="Chondroitin AC/alginate lyase"/>
    <property type="match status" value="1"/>
</dbReference>
<dbReference type="AlphaFoldDB" id="A0A4Q2UVL9"/>
<evidence type="ECO:0000313" key="3">
    <source>
        <dbReference type="EMBL" id="RYC70979.1"/>
    </source>
</evidence>
<gene>
    <name evidence="3" type="ORF">EQG79_02190</name>
</gene>
<dbReference type="RefSeq" id="WP_129599632.1">
    <property type="nucleotide sequence ID" value="NZ_SBLB01000001.1"/>
</dbReference>
<dbReference type="InterPro" id="IPR012480">
    <property type="entry name" value="Hepar_II_III_C"/>
</dbReference>
<dbReference type="SUPFAM" id="SSF48230">
    <property type="entry name" value="Chondroitin AC/alginate lyase"/>
    <property type="match status" value="1"/>
</dbReference>
<dbReference type="Proteomes" id="UP000290407">
    <property type="component" value="Unassembled WGS sequence"/>
</dbReference>
<proteinExistence type="predicted"/>
<dbReference type="PANTHER" id="PTHR38045">
    <property type="entry name" value="CHROMOSOME 1, WHOLE GENOME SHOTGUN SEQUENCE"/>
    <property type="match status" value="1"/>
</dbReference>
<sequence length="620" mass="69043">MRRIIPIVRVVWVFWLGAYVSAQAQVDVRTLPAHPRLLANAARFAELKTQNDTVSQRLKIYIQHEAERLLTAPEIVYPTTGFKFSQMRTVQGRIITLAMNYRLTGDKRYLNRARQELVQLATLPDWAPNHFLDVGEGALAAGIGLDWLYDDLTPDERNQLTQAIVKNALLPSLNVAEGNGSWVDGDFNWTQVCHGGLTVGALAIAEREPELATKIINRAIKNVPHAGAVYAPDGAYPEGPSYWSYGTTFHVLLIEALRSALGKSFGLEQFPGFLKTADYNLQMVGPSGLDVNYSDYHLETQNEPIMLWFARETQRPDLAGQELADVNTLYRAAVSNTKSSVTANRHTPLELLWWKPELAGKSTITRPRHWTSQGVLPMAVMRSAWQDPAATFVAIKGGTPNHSHAHMDVGSFVLEADGVRWAIDLGTESYDRMRAAKLDLWNYSQNSTRWTTFRVGPEGHNILRFDQQPQQVDGNAGISVLPGTDGSLGNRIDLTSLYRQQVASVTRSIRLLPDRSVRLDDVWTTADRPVAASWQWLTRATVSKTPRGLLLRQDNQSLELLLSASEPYTVVIDDVSQPRNRQDSANPGVSRIVVQLQTPAQTTTTLQVRMIPGRATVGQK</sequence>
<evidence type="ECO:0000313" key="4">
    <source>
        <dbReference type="Proteomes" id="UP000290407"/>
    </source>
</evidence>
<evidence type="ECO:0000256" key="1">
    <source>
        <dbReference type="ARBA" id="ARBA00004196"/>
    </source>
</evidence>
<reference evidence="3 4" key="1">
    <citation type="submission" date="2019-01" db="EMBL/GenBank/DDBJ databases">
        <title>Spirosoma flava sp. nov., a propanil-degrading bacterium isolated from herbicide-contaminated soil.</title>
        <authorList>
            <person name="Zhang L."/>
            <person name="Jiang J.-D."/>
        </authorList>
    </citation>
    <scope>NUCLEOTIDE SEQUENCE [LARGE SCALE GENOMIC DNA]</scope>
    <source>
        <strain evidence="3 4">TY50</strain>
    </source>
</reference>
<feature type="domain" description="Heparinase II/III-like C-terminal" evidence="2">
    <location>
        <begin position="387"/>
        <end position="568"/>
    </location>
</feature>
<dbReference type="EMBL" id="SBLB01000001">
    <property type="protein sequence ID" value="RYC70979.1"/>
    <property type="molecule type" value="Genomic_DNA"/>
</dbReference>
<dbReference type="GO" id="GO:0016829">
    <property type="term" value="F:lyase activity"/>
    <property type="evidence" value="ECO:0007669"/>
    <property type="project" value="InterPro"/>
</dbReference>
<dbReference type="GO" id="GO:0030313">
    <property type="term" value="C:cell envelope"/>
    <property type="evidence" value="ECO:0007669"/>
    <property type="project" value="UniProtKB-SubCell"/>
</dbReference>
<protein>
    <submittedName>
        <fullName evidence="3">Heparinase</fullName>
    </submittedName>
</protein>